<proteinExistence type="predicted"/>
<sequence>MFMSYCRGSFVTEDGRLLITVHLMPGRRSSVLQPSLIDIHTRERRYAPPSVAPRTSPERPRRCVEQSNRPECRRTSRRDGESRRASSAMLKHTQRPPAANDADHRYQNMPRRPHHHLPLNVSTLDSSKHSVGGTSASVSPGAQPAATPAPVSVVAPIPVASPPKLANGNATGLPPHRPAPVRNRSTRAATEEALTSLALLCLVSLLLALLALLFLLKISAPATSAPEEFAVVYEVTLALCALTLSLNLCCLLVCAIQFLFAVKLVHSPSAPNGRSNKYLQKSAITRVCAVGGFFISIPVFLTGIILYTFIQFHSTPAIVTSVFIGVGIIFCGCAMVHNVFVWQKEKTNLVKAFRTQEVNTSTATPNLNASNGVIIGNGHLNNTGMGNLSFHSMTAGGAYTHPITLLQQGGPYIIRPPTSTPPGEGAVTPGVPAATIDLSHDTHELSTLV</sequence>
<evidence type="ECO:0000313" key="2">
    <source>
        <dbReference type="Proteomes" id="UP001231649"/>
    </source>
</evidence>
<organism evidence="1 2">
    <name type="scientific">Mythimna loreyi</name>
    <dbReference type="NCBI Taxonomy" id="667449"/>
    <lineage>
        <taxon>Eukaryota</taxon>
        <taxon>Metazoa</taxon>
        <taxon>Ecdysozoa</taxon>
        <taxon>Arthropoda</taxon>
        <taxon>Hexapoda</taxon>
        <taxon>Insecta</taxon>
        <taxon>Pterygota</taxon>
        <taxon>Neoptera</taxon>
        <taxon>Endopterygota</taxon>
        <taxon>Lepidoptera</taxon>
        <taxon>Glossata</taxon>
        <taxon>Ditrysia</taxon>
        <taxon>Noctuoidea</taxon>
        <taxon>Noctuidae</taxon>
        <taxon>Noctuinae</taxon>
        <taxon>Hadenini</taxon>
        <taxon>Mythimna</taxon>
    </lineage>
</organism>
<gene>
    <name evidence="1" type="ORF">PYW08_002566</name>
</gene>
<accession>A0ACC2QIV5</accession>
<evidence type="ECO:0000313" key="1">
    <source>
        <dbReference type="EMBL" id="KAJ8718329.1"/>
    </source>
</evidence>
<name>A0ACC2QIV5_9NEOP</name>
<protein>
    <submittedName>
        <fullName evidence="1">Uncharacterized protein</fullName>
    </submittedName>
</protein>
<dbReference type="EMBL" id="CM056789">
    <property type="protein sequence ID" value="KAJ8718329.1"/>
    <property type="molecule type" value="Genomic_DNA"/>
</dbReference>
<keyword evidence="2" id="KW-1185">Reference proteome</keyword>
<dbReference type="Proteomes" id="UP001231649">
    <property type="component" value="Chromosome 13"/>
</dbReference>
<comment type="caution">
    <text evidence="1">The sequence shown here is derived from an EMBL/GenBank/DDBJ whole genome shotgun (WGS) entry which is preliminary data.</text>
</comment>
<reference evidence="1" key="1">
    <citation type="submission" date="2023-03" db="EMBL/GenBank/DDBJ databases">
        <title>Chromosome-level genomes of two armyworms, Mythimna separata and Mythimna loreyi, provide insights into the biosynthesis and reception of sex pheromones.</title>
        <authorList>
            <person name="Zhao H."/>
        </authorList>
    </citation>
    <scope>NUCLEOTIDE SEQUENCE</scope>
    <source>
        <strain evidence="1">BeijingLab</strain>
    </source>
</reference>